<comment type="caution">
    <text evidence="17">The sequence shown here is derived from an EMBL/GenBank/DDBJ whole genome shotgun (WGS) entry which is preliminary data.</text>
</comment>
<comment type="subcellular location">
    <subcellularLocation>
        <location evidence="2">Cell membrane</location>
        <topology evidence="2">Multi-pass membrane protein</topology>
    </subcellularLocation>
</comment>
<dbReference type="Gene3D" id="1.10.287.130">
    <property type="match status" value="1"/>
</dbReference>
<dbReference type="GO" id="GO:0016301">
    <property type="term" value="F:kinase activity"/>
    <property type="evidence" value="ECO:0007669"/>
    <property type="project" value="UniProtKB-KW"/>
</dbReference>
<evidence type="ECO:0000256" key="10">
    <source>
        <dbReference type="ARBA" id="ARBA00022840"/>
    </source>
</evidence>
<keyword evidence="4" id="KW-1003">Cell membrane</keyword>
<evidence type="ECO:0000256" key="2">
    <source>
        <dbReference type="ARBA" id="ARBA00004651"/>
    </source>
</evidence>
<keyword evidence="6" id="KW-0808">Transferase</keyword>
<dbReference type="Pfam" id="PF00512">
    <property type="entry name" value="HisKA"/>
    <property type="match status" value="1"/>
</dbReference>
<dbReference type="InterPro" id="IPR050398">
    <property type="entry name" value="HssS/ArlS-like"/>
</dbReference>
<dbReference type="PROSITE" id="PS50109">
    <property type="entry name" value="HIS_KIN"/>
    <property type="match status" value="1"/>
</dbReference>
<protein>
    <recommendedName>
        <fullName evidence="3">histidine kinase</fullName>
        <ecNumber evidence="3">2.7.13.3</ecNumber>
    </recommendedName>
</protein>
<evidence type="ECO:0000256" key="1">
    <source>
        <dbReference type="ARBA" id="ARBA00000085"/>
    </source>
</evidence>
<dbReference type="SMART" id="SM00388">
    <property type="entry name" value="HisKA"/>
    <property type="match status" value="1"/>
</dbReference>
<keyword evidence="10" id="KW-0067">ATP-binding</keyword>
<feature type="transmembrane region" description="Helical" evidence="14">
    <location>
        <begin position="46"/>
        <end position="66"/>
    </location>
</feature>
<dbReference type="Pfam" id="PF02518">
    <property type="entry name" value="HATPase_c"/>
    <property type="match status" value="1"/>
</dbReference>
<accession>A0ABS2GI11</accession>
<evidence type="ECO:0000256" key="4">
    <source>
        <dbReference type="ARBA" id="ARBA00022475"/>
    </source>
</evidence>
<dbReference type="SUPFAM" id="SSF158472">
    <property type="entry name" value="HAMP domain-like"/>
    <property type="match status" value="1"/>
</dbReference>
<dbReference type="InterPro" id="IPR003661">
    <property type="entry name" value="HisK_dim/P_dom"/>
</dbReference>
<dbReference type="InterPro" id="IPR003594">
    <property type="entry name" value="HATPase_dom"/>
</dbReference>
<feature type="domain" description="Histidine kinase" evidence="15">
    <location>
        <begin position="260"/>
        <end position="474"/>
    </location>
</feature>
<organism evidence="17 18">
    <name type="scientific">Veillonella magna</name>
    <dbReference type="NCBI Taxonomy" id="464322"/>
    <lineage>
        <taxon>Bacteria</taxon>
        <taxon>Bacillati</taxon>
        <taxon>Bacillota</taxon>
        <taxon>Negativicutes</taxon>
        <taxon>Veillonellales</taxon>
        <taxon>Veillonellaceae</taxon>
        <taxon>Veillonella</taxon>
    </lineage>
</organism>
<dbReference type="PROSITE" id="PS50885">
    <property type="entry name" value="HAMP"/>
    <property type="match status" value="1"/>
</dbReference>
<proteinExistence type="predicted"/>
<dbReference type="EMBL" id="JACJLA010000008">
    <property type="protein sequence ID" value="MBM6912814.1"/>
    <property type="molecule type" value="Genomic_DNA"/>
</dbReference>
<dbReference type="Proteomes" id="UP000707138">
    <property type="component" value="Unassembled WGS sequence"/>
</dbReference>
<keyword evidence="11 14" id="KW-1133">Transmembrane helix</keyword>
<evidence type="ECO:0000256" key="7">
    <source>
        <dbReference type="ARBA" id="ARBA00022692"/>
    </source>
</evidence>
<dbReference type="PRINTS" id="PR00344">
    <property type="entry name" value="BCTRLSENSOR"/>
</dbReference>
<dbReference type="SUPFAM" id="SSF55874">
    <property type="entry name" value="ATPase domain of HSP90 chaperone/DNA topoisomerase II/histidine kinase"/>
    <property type="match status" value="1"/>
</dbReference>
<keyword evidence="12" id="KW-0902">Two-component regulatory system</keyword>
<keyword evidence="18" id="KW-1185">Reference proteome</keyword>
<evidence type="ECO:0000313" key="17">
    <source>
        <dbReference type="EMBL" id="MBM6912814.1"/>
    </source>
</evidence>
<keyword evidence="8" id="KW-0547">Nucleotide-binding</keyword>
<reference evidence="17 18" key="1">
    <citation type="journal article" date="2021" name="Sci. Rep.">
        <title>The distribution of antibiotic resistance genes in chicken gut microbiota commensals.</title>
        <authorList>
            <person name="Juricova H."/>
            <person name="Matiasovicova J."/>
            <person name="Kubasova T."/>
            <person name="Cejkova D."/>
            <person name="Rychlik I."/>
        </authorList>
    </citation>
    <scope>NUCLEOTIDE SEQUENCE [LARGE SCALE GENOMIC DNA]</scope>
    <source>
        <strain evidence="17 18">An537</strain>
    </source>
</reference>
<evidence type="ECO:0000313" key="18">
    <source>
        <dbReference type="Proteomes" id="UP000707138"/>
    </source>
</evidence>
<gene>
    <name evidence="17" type="ORF">H6A01_05700</name>
</gene>
<evidence type="ECO:0000256" key="11">
    <source>
        <dbReference type="ARBA" id="ARBA00022989"/>
    </source>
</evidence>
<evidence type="ECO:0000256" key="14">
    <source>
        <dbReference type="SAM" id="Phobius"/>
    </source>
</evidence>
<evidence type="ECO:0000256" key="13">
    <source>
        <dbReference type="ARBA" id="ARBA00023136"/>
    </source>
</evidence>
<dbReference type="SUPFAM" id="SSF47384">
    <property type="entry name" value="Homodimeric domain of signal transducing histidine kinase"/>
    <property type="match status" value="1"/>
</dbReference>
<dbReference type="InterPro" id="IPR003660">
    <property type="entry name" value="HAMP_dom"/>
</dbReference>
<evidence type="ECO:0000259" key="16">
    <source>
        <dbReference type="PROSITE" id="PS50885"/>
    </source>
</evidence>
<feature type="domain" description="HAMP" evidence="16">
    <location>
        <begin position="197"/>
        <end position="252"/>
    </location>
</feature>
<dbReference type="PANTHER" id="PTHR45528:SF1">
    <property type="entry name" value="SENSOR HISTIDINE KINASE CPXA"/>
    <property type="match status" value="1"/>
</dbReference>
<keyword evidence="9 17" id="KW-0418">Kinase</keyword>
<dbReference type="InterPro" id="IPR005467">
    <property type="entry name" value="His_kinase_dom"/>
</dbReference>
<dbReference type="RefSeq" id="WP_205087849.1">
    <property type="nucleotide sequence ID" value="NZ_JACJLA010000008.1"/>
</dbReference>
<dbReference type="SMART" id="SM00304">
    <property type="entry name" value="HAMP"/>
    <property type="match status" value="1"/>
</dbReference>
<dbReference type="EC" id="2.7.13.3" evidence="3"/>
<dbReference type="Gene3D" id="3.30.565.10">
    <property type="entry name" value="Histidine kinase-like ATPase, C-terminal domain"/>
    <property type="match status" value="1"/>
</dbReference>
<dbReference type="CDD" id="cd00082">
    <property type="entry name" value="HisKA"/>
    <property type="match status" value="1"/>
</dbReference>
<evidence type="ECO:0000256" key="6">
    <source>
        <dbReference type="ARBA" id="ARBA00022679"/>
    </source>
</evidence>
<dbReference type="PANTHER" id="PTHR45528">
    <property type="entry name" value="SENSOR HISTIDINE KINASE CPXA"/>
    <property type="match status" value="1"/>
</dbReference>
<dbReference type="Pfam" id="PF00672">
    <property type="entry name" value="HAMP"/>
    <property type="match status" value="1"/>
</dbReference>
<evidence type="ECO:0000256" key="12">
    <source>
        <dbReference type="ARBA" id="ARBA00023012"/>
    </source>
</evidence>
<feature type="transmembrane region" description="Helical" evidence="14">
    <location>
        <begin position="172"/>
        <end position="196"/>
    </location>
</feature>
<dbReference type="SMART" id="SM00387">
    <property type="entry name" value="HATPase_c"/>
    <property type="match status" value="1"/>
</dbReference>
<comment type="catalytic activity">
    <reaction evidence="1">
        <text>ATP + protein L-histidine = ADP + protein N-phospho-L-histidine.</text>
        <dbReference type="EC" id="2.7.13.3"/>
    </reaction>
</comment>
<evidence type="ECO:0000256" key="5">
    <source>
        <dbReference type="ARBA" id="ARBA00022553"/>
    </source>
</evidence>
<evidence type="ECO:0000256" key="9">
    <source>
        <dbReference type="ARBA" id="ARBA00022777"/>
    </source>
</evidence>
<sequence>MFSKWRSDSAGDGFSFRRLCTHLKTISRQSIGYNLRRLPLTIKITGWYSIFLLLMLLLLSTFIMQFTNLWEDSELRGELQATVINVADNPKRFHPYHDGIFMVMYTDNGIAVKGAIPDGFPSGIILSPHRITELTTKESTYYYYDSPSHSGEFHGWVRGILPVTTINRRTNIMLMALMFGGLAFLVIGTCGGYWLIKRGLKPIRMITQTAAEIGRNRDLSQRIEQTVNSHDEIATLSDTFNGMLTNLEESSMREKQFSSDVSHELRTPIAVIQAESDYGRTYITSVEEAKESFEHIFKQSRFMTSMVTQLLDVARLDTMRDIEMRPFNLSQFLEDISQGYSRLCADKNLTFDTQIAQHLQIVGNPTFLKRAIGNLLDNAMKFTTDKVGISAKNHDGTVRIIVSDNGIGIQESDLTKIWDRLYQVETSRTKSNNQGLGLGLYFVQNVIKLHGAKAYARSTPNVKTEFILEFDEFIESSNDK</sequence>
<evidence type="ECO:0000256" key="3">
    <source>
        <dbReference type="ARBA" id="ARBA00012438"/>
    </source>
</evidence>
<dbReference type="InterPro" id="IPR036097">
    <property type="entry name" value="HisK_dim/P_sf"/>
</dbReference>
<evidence type="ECO:0000256" key="8">
    <source>
        <dbReference type="ARBA" id="ARBA00022741"/>
    </source>
</evidence>
<name>A0ABS2GI11_9FIRM</name>
<keyword evidence="7 14" id="KW-0812">Transmembrane</keyword>
<evidence type="ECO:0000259" key="15">
    <source>
        <dbReference type="PROSITE" id="PS50109"/>
    </source>
</evidence>
<keyword evidence="13 14" id="KW-0472">Membrane</keyword>
<dbReference type="InterPro" id="IPR004358">
    <property type="entry name" value="Sig_transdc_His_kin-like_C"/>
</dbReference>
<dbReference type="Gene3D" id="6.10.340.10">
    <property type="match status" value="1"/>
</dbReference>
<dbReference type="CDD" id="cd06225">
    <property type="entry name" value="HAMP"/>
    <property type="match status" value="1"/>
</dbReference>
<keyword evidence="5" id="KW-0597">Phosphoprotein</keyword>
<dbReference type="InterPro" id="IPR036890">
    <property type="entry name" value="HATPase_C_sf"/>
</dbReference>